<feature type="compositionally biased region" description="Polar residues" evidence="1">
    <location>
        <begin position="130"/>
        <end position="144"/>
    </location>
</feature>
<name>A0A1Y3B2D1_EURMA</name>
<keyword evidence="2" id="KW-0449">Lipoprotein</keyword>
<reference evidence="2 3" key="1">
    <citation type="submission" date="2017-03" db="EMBL/GenBank/DDBJ databases">
        <title>Genome Survey of Euroglyphus maynei.</title>
        <authorList>
            <person name="Arlian L.G."/>
            <person name="Morgan M.S."/>
            <person name="Rider S.D."/>
        </authorList>
    </citation>
    <scope>NUCLEOTIDE SEQUENCE [LARGE SCALE GENOMIC DNA]</scope>
    <source>
        <strain evidence="2">Arlian Lab</strain>
        <tissue evidence="2">Whole body</tissue>
    </source>
</reference>
<feature type="region of interest" description="Disordered" evidence="1">
    <location>
        <begin position="1"/>
        <end position="27"/>
    </location>
</feature>
<feature type="region of interest" description="Disordered" evidence="1">
    <location>
        <begin position="124"/>
        <end position="196"/>
    </location>
</feature>
<proteinExistence type="predicted"/>
<keyword evidence="3" id="KW-1185">Reference proteome</keyword>
<dbReference type="AlphaFoldDB" id="A0A1Y3B2D1"/>
<dbReference type="EMBL" id="MUJZ01051324">
    <property type="protein sequence ID" value="OTF73495.1"/>
    <property type="molecule type" value="Genomic_DNA"/>
</dbReference>
<gene>
    <name evidence="2" type="ORF">BLA29_004995</name>
</gene>
<sequence length="264" mass="28760">MTEPYSLAGSTGAAGRGNIINNNRNPHKKHQLNGFVNTNLNGNGKIDCNTLTTTTTTISGLDTLQTDMKNLLNGGSSNTNNMNPINPSSIILTQTESLIERNVTGASSTSSSANIAAYAQQAINPPPSPVTQRSQCSTLSSSLFVTRPRPGRSKNNGMFGNSGSKNRKKTSKNKNKWSNKSSNRGPPPTPCSTDVYEDIEPSTIKYVYYDNNQTEMNEYDYKPPPPTPRYFSDPSCPPSPDTERSYCNPYPPPPSPVQEDLLYI</sequence>
<accession>A0A1Y3B2D1</accession>
<evidence type="ECO:0000313" key="2">
    <source>
        <dbReference type="EMBL" id="OTF73495.1"/>
    </source>
</evidence>
<evidence type="ECO:0000256" key="1">
    <source>
        <dbReference type="SAM" id="MobiDB-lite"/>
    </source>
</evidence>
<feature type="compositionally biased region" description="Basic residues" evidence="1">
    <location>
        <begin position="165"/>
        <end position="177"/>
    </location>
</feature>
<feature type="region of interest" description="Disordered" evidence="1">
    <location>
        <begin position="216"/>
        <end position="259"/>
    </location>
</feature>
<keyword evidence="2" id="KW-0675">Receptor</keyword>
<comment type="caution">
    <text evidence="2">The sequence shown here is derived from an EMBL/GenBank/DDBJ whole genome shotgun (WGS) entry which is preliminary data.</text>
</comment>
<organism evidence="2 3">
    <name type="scientific">Euroglyphus maynei</name>
    <name type="common">Mayne's house dust mite</name>
    <dbReference type="NCBI Taxonomy" id="6958"/>
    <lineage>
        <taxon>Eukaryota</taxon>
        <taxon>Metazoa</taxon>
        <taxon>Ecdysozoa</taxon>
        <taxon>Arthropoda</taxon>
        <taxon>Chelicerata</taxon>
        <taxon>Arachnida</taxon>
        <taxon>Acari</taxon>
        <taxon>Acariformes</taxon>
        <taxon>Sarcoptiformes</taxon>
        <taxon>Astigmata</taxon>
        <taxon>Psoroptidia</taxon>
        <taxon>Analgoidea</taxon>
        <taxon>Pyroglyphidae</taxon>
        <taxon>Pyroglyphinae</taxon>
        <taxon>Euroglyphus</taxon>
    </lineage>
</organism>
<evidence type="ECO:0000313" key="3">
    <source>
        <dbReference type="Proteomes" id="UP000194236"/>
    </source>
</evidence>
<protein>
    <submittedName>
        <fullName evidence="2">Low-density lipoprotein receptor-related protein 2-like protein</fullName>
    </submittedName>
</protein>
<dbReference type="Proteomes" id="UP000194236">
    <property type="component" value="Unassembled WGS sequence"/>
</dbReference>